<dbReference type="OrthoDB" id="844215at2"/>
<proteinExistence type="predicted"/>
<protein>
    <submittedName>
        <fullName evidence="1">Uncharacterized protein</fullName>
    </submittedName>
</protein>
<dbReference type="EMBL" id="FNOV01000011">
    <property type="protein sequence ID" value="SDY67718.1"/>
    <property type="molecule type" value="Genomic_DNA"/>
</dbReference>
<gene>
    <name evidence="1" type="ORF">SAMN04488069_111127</name>
</gene>
<dbReference type="Proteomes" id="UP000199249">
    <property type="component" value="Unassembled WGS sequence"/>
</dbReference>
<evidence type="ECO:0000313" key="2">
    <source>
        <dbReference type="Proteomes" id="UP000199249"/>
    </source>
</evidence>
<name>A0A1H3LUN6_9BACT</name>
<dbReference type="STRING" id="651662.SAMN04488069_111127"/>
<organism evidence="1 2">
    <name type="scientific">Hymenobacter psychrophilus</name>
    <dbReference type="NCBI Taxonomy" id="651662"/>
    <lineage>
        <taxon>Bacteria</taxon>
        <taxon>Pseudomonadati</taxon>
        <taxon>Bacteroidota</taxon>
        <taxon>Cytophagia</taxon>
        <taxon>Cytophagales</taxon>
        <taxon>Hymenobacteraceae</taxon>
        <taxon>Hymenobacter</taxon>
    </lineage>
</organism>
<evidence type="ECO:0000313" key="1">
    <source>
        <dbReference type="EMBL" id="SDY67718.1"/>
    </source>
</evidence>
<reference evidence="2" key="1">
    <citation type="submission" date="2016-10" db="EMBL/GenBank/DDBJ databases">
        <authorList>
            <person name="Varghese N."/>
            <person name="Submissions S."/>
        </authorList>
    </citation>
    <scope>NUCLEOTIDE SEQUENCE [LARGE SCALE GENOMIC DNA]</scope>
    <source>
        <strain evidence="2">CGMCC 1.8975</strain>
    </source>
</reference>
<keyword evidence="2" id="KW-1185">Reference proteome</keyword>
<accession>A0A1H3LUN6</accession>
<dbReference type="RefSeq" id="WP_092742076.1">
    <property type="nucleotide sequence ID" value="NZ_FNOV01000011.1"/>
</dbReference>
<sequence>MLALLVALVFMAPHYLDPWLHKKLEQQVTAQTHGQYRLQVGELRTNLWQRAVRLTRLRLRPAATLADTLPRVRVDVAQLNVTGIGLLALLRKGVVPIDSIVVQSAHIEVLALAKRPGRNANKPLHERLPLRLEGFAIEYLGLRHTRGTYLPGKELAARFKRADLSAHQLLVSPAGATDTQRLGYAAAWSLHLQQAQAQAMGHHLALAGARLATTGKLLQLDSLHIQPQGPRQADQAQVELALQRVRLTGFDAAAVWHRHHFRADSLRLQTPTLTAQLPNQASATAPPPALAYLRRLDLAHLQVDNGAVRISGKAQALEINEIVLAGTRLQYDSAAAPDGRQVLFAKSWDVALGRSRATVAAHALSLASLRLSTQARTLALRSVQIRPPAPGQGKRGAVRVGLTMPSLAIAGLDAAALQHQRRFQAGTVTIRDTKLNFTPPTQPPPPVWKLLSGLVRRSDLNRLVVKNADLQIGGLRHSPQIYGLNLIGSSIRIDSLAAQTPARIAYARSWRANSGLVTAPFDPPYYRAASQNMRLDTDARTLVFTGLSLTPAYSPVGMNRHKGYQAPAISIKLRSLTASGLDFSALVRRTDFRIARITLQSPVVRIASDGRGPINPNYSKISPEEMRKLPVLVDVRQLDIRNGNLYSSYRSPLTPIIGTMSINRFDGRFYNLSNDPRRQTAATPLTGKATTYLQNRCRLDAQVSMYLLDPLGRHRVWGAFGPGPFAMLNAMTVPTRLVKFKRGNVRRLRFDLHADRQRVGGTTWTEYSGLQMTLLRFDKEEAEIEKSLLTRVKSKLANFVVVRDQNPRKRGKLQTGDMSSTREPRFSVFTLWRQGMVSGLFNNVGVPQKLAQKLSESQDEAPLPQ</sequence>
<dbReference type="AlphaFoldDB" id="A0A1H3LUN6"/>